<name>A0A507DAJ8_9FUNG</name>
<dbReference type="Proteomes" id="UP000317494">
    <property type="component" value="Unassembled WGS sequence"/>
</dbReference>
<feature type="compositionally biased region" description="Low complexity" evidence="1">
    <location>
        <begin position="438"/>
        <end position="448"/>
    </location>
</feature>
<feature type="region of interest" description="Disordered" evidence="1">
    <location>
        <begin position="502"/>
        <end position="527"/>
    </location>
</feature>
<evidence type="ECO:0000256" key="1">
    <source>
        <dbReference type="SAM" id="MobiDB-lite"/>
    </source>
</evidence>
<evidence type="ECO:0000313" key="5">
    <source>
        <dbReference type="Proteomes" id="UP000320475"/>
    </source>
</evidence>
<feature type="compositionally biased region" description="Polar residues" evidence="1">
    <location>
        <begin position="457"/>
        <end position="473"/>
    </location>
</feature>
<feature type="compositionally biased region" description="Low complexity" evidence="1">
    <location>
        <begin position="1"/>
        <end position="13"/>
    </location>
</feature>
<dbReference type="PANTHER" id="PTHR28027">
    <property type="entry name" value="TRANSCRIPTIONAL REGULATOR MIT1"/>
    <property type="match status" value="1"/>
</dbReference>
<evidence type="ECO:0000313" key="2">
    <source>
        <dbReference type="EMBL" id="TPX45076.1"/>
    </source>
</evidence>
<comment type="caution">
    <text evidence="3">The sequence shown here is derived from an EMBL/GenBank/DDBJ whole genome shotgun (WGS) entry which is preliminary data.</text>
</comment>
<dbReference type="InterPro" id="IPR018608">
    <property type="entry name" value="Gti1/Pac2"/>
</dbReference>
<evidence type="ECO:0000313" key="3">
    <source>
        <dbReference type="EMBL" id="TPX47838.1"/>
    </source>
</evidence>
<dbReference type="AlphaFoldDB" id="A0A507DAJ8"/>
<dbReference type="OrthoDB" id="5572844at2759"/>
<gene>
    <name evidence="2" type="ORF">SeLEV6574_g04115</name>
    <name evidence="3" type="ORF">SeMB42_g03178</name>
</gene>
<feature type="region of interest" description="Disordered" evidence="1">
    <location>
        <begin position="1"/>
        <end position="35"/>
    </location>
</feature>
<feature type="region of interest" description="Disordered" evidence="1">
    <location>
        <begin position="438"/>
        <end position="483"/>
    </location>
</feature>
<feature type="compositionally biased region" description="Low complexity" evidence="1">
    <location>
        <begin position="281"/>
        <end position="296"/>
    </location>
</feature>
<protein>
    <submittedName>
        <fullName evidence="3">Uncharacterized protein</fullName>
    </submittedName>
</protein>
<feature type="compositionally biased region" description="Basic and acidic residues" evidence="1">
    <location>
        <begin position="270"/>
        <end position="279"/>
    </location>
</feature>
<reference evidence="4 5" key="1">
    <citation type="journal article" date="2019" name="Sci. Rep.">
        <title>Comparative genomics of chytrid fungi reveal insights into the obligate biotrophic and pathogenic lifestyle of Synchytrium endobioticum.</title>
        <authorList>
            <person name="van de Vossenberg B.T.L.H."/>
            <person name="Warris S."/>
            <person name="Nguyen H.D.T."/>
            <person name="van Gent-Pelzer M.P.E."/>
            <person name="Joly D.L."/>
            <person name="van de Geest H.C."/>
            <person name="Bonants P.J.M."/>
            <person name="Smith D.S."/>
            <person name="Levesque C.A."/>
            <person name="van der Lee T.A.J."/>
        </authorList>
    </citation>
    <scope>NUCLEOTIDE SEQUENCE [LARGE SCALE GENOMIC DNA]</scope>
    <source>
        <strain evidence="2 5">LEV6574</strain>
        <strain evidence="3 4">MB42</strain>
    </source>
</reference>
<dbReference type="VEuPathDB" id="FungiDB:SeMB42_g03178"/>
<proteinExistence type="predicted"/>
<dbReference type="EMBL" id="QEAM01000156">
    <property type="protein sequence ID" value="TPX45076.1"/>
    <property type="molecule type" value="Genomic_DNA"/>
</dbReference>
<accession>A0A507DAJ8</accession>
<keyword evidence="4" id="KW-1185">Reference proteome</keyword>
<feature type="compositionally biased region" description="Polar residues" evidence="1">
    <location>
        <begin position="322"/>
        <end position="335"/>
    </location>
</feature>
<dbReference type="Pfam" id="PF09729">
    <property type="entry name" value="Gti1_Pac2"/>
    <property type="match status" value="1"/>
</dbReference>
<organism evidence="3 4">
    <name type="scientific">Synchytrium endobioticum</name>
    <dbReference type="NCBI Taxonomy" id="286115"/>
    <lineage>
        <taxon>Eukaryota</taxon>
        <taxon>Fungi</taxon>
        <taxon>Fungi incertae sedis</taxon>
        <taxon>Chytridiomycota</taxon>
        <taxon>Chytridiomycota incertae sedis</taxon>
        <taxon>Chytridiomycetes</taxon>
        <taxon>Synchytriales</taxon>
        <taxon>Synchytriaceae</taxon>
        <taxon>Synchytrium</taxon>
    </lineage>
</organism>
<dbReference type="GO" id="GO:0003677">
    <property type="term" value="F:DNA binding"/>
    <property type="evidence" value="ECO:0007669"/>
    <property type="project" value="TreeGrafter"/>
</dbReference>
<dbReference type="PANTHER" id="PTHR28027:SF2">
    <property type="entry name" value="TRANSCRIPTIONAL REGULATOR MIT1"/>
    <property type="match status" value="1"/>
</dbReference>
<dbReference type="Proteomes" id="UP000320475">
    <property type="component" value="Unassembled WGS sequence"/>
</dbReference>
<feature type="compositionally biased region" description="Polar residues" evidence="1">
    <location>
        <begin position="502"/>
        <end position="514"/>
    </location>
</feature>
<sequence>MSASMFAGVSSSSDAAGVTGQHGRQQHRSTSAGTGLEEGVDVTFHGLVETTVDALLIFEACRTGHLKRVTRRLRHRERANVQSGCVFVYDETESGVKRWTDGIAWSPSRILGNFLIYRQLVHKANVSKTAKKEAPQEETLLLSHGKPSYEVLENGLFKKTISVTANGHHQHLVSYFTKSDVLLKRLAQPSAVPVLAELPIGDDLLFHQRFRKGPVSIPPFMLEMASDMRKVANITHLFDEALGITVFEEFERQDDDDDDGDNEGSGTWKASEEGKRDSYENSNTSSPSSSTQSQSSSHRKPVMEAHSASSMSPAGFIPGRCRTSSVPLDRQQLNTPDFGRKRGLAGLGISFMHTEFNDTDPARSYFQQQQQQSAHYPVAPLSPYATHYSAFYYPSVPPPPPGPPTPPLYPLSGVSAPLGYTDPYYTYYPPSFTLKRPISASSSTSSPMRYPPPEYSKPTNASQDNSNNRTNDAYNPRPHMDTGMIIGQDQVDAATLLKFQAHAQSASAPQTPSGNDERVHEQNDGNADVVRIKNDVEEDCDFEKELTQKPKKPRRFPPMHVDGAYSKVQLQELEEADSLHKNHYMLQPLRSKHIKRQAEAAIELIETAQGFNKLVNRFCDTLNGDDPMNDDLDLEDDLTMEGYESLQQTRVMVQELLGIESEYVRVLTNIRSRLVRVLDQKNQVATELGLKKRRRSMFPMYTTPSVAPIFRPVVDPKGITTRRELQQHLHQLQIEKLQLERMQWIQHRQVYRR</sequence>
<feature type="region of interest" description="Disordered" evidence="1">
    <location>
        <begin position="252"/>
        <end position="339"/>
    </location>
</feature>
<evidence type="ECO:0000313" key="4">
    <source>
        <dbReference type="Proteomes" id="UP000317494"/>
    </source>
</evidence>
<dbReference type="EMBL" id="QEAN01000109">
    <property type="protein sequence ID" value="TPX47838.1"/>
    <property type="molecule type" value="Genomic_DNA"/>
</dbReference>
<feature type="compositionally biased region" description="Acidic residues" evidence="1">
    <location>
        <begin position="252"/>
        <end position="262"/>
    </location>
</feature>